<accession>A0ABX1RVA7</accession>
<evidence type="ECO:0000256" key="6">
    <source>
        <dbReference type="ARBA" id="ARBA00023295"/>
    </source>
</evidence>
<dbReference type="Gene3D" id="2.60.40.1180">
    <property type="entry name" value="Golgi alpha-mannosidase II"/>
    <property type="match status" value="1"/>
</dbReference>
<dbReference type="Proteomes" id="UP000746690">
    <property type="component" value="Unassembled WGS sequence"/>
</dbReference>
<dbReference type="Pfam" id="PF16757">
    <property type="entry name" value="Fucosidase_C"/>
    <property type="match status" value="1"/>
</dbReference>
<dbReference type="PROSITE" id="PS51257">
    <property type="entry name" value="PROKAR_LIPOPROTEIN"/>
    <property type="match status" value="1"/>
</dbReference>
<proteinExistence type="inferred from homology"/>
<dbReference type="Gene3D" id="3.20.20.80">
    <property type="entry name" value="Glycosidases"/>
    <property type="match status" value="1"/>
</dbReference>
<feature type="chain" id="PRO_5045342750" description="alpha-L-fucosidase" evidence="7">
    <location>
        <begin position="26"/>
        <end position="516"/>
    </location>
</feature>
<dbReference type="PRINTS" id="PR00741">
    <property type="entry name" value="GLHYDRLASE29"/>
</dbReference>
<organism evidence="10 11">
    <name type="scientific">Flavivirga algicola</name>
    <dbReference type="NCBI Taxonomy" id="2729136"/>
    <lineage>
        <taxon>Bacteria</taxon>
        <taxon>Pseudomonadati</taxon>
        <taxon>Bacteroidota</taxon>
        <taxon>Flavobacteriia</taxon>
        <taxon>Flavobacteriales</taxon>
        <taxon>Flavobacteriaceae</taxon>
        <taxon>Flavivirga</taxon>
    </lineage>
</organism>
<evidence type="ECO:0000256" key="3">
    <source>
        <dbReference type="ARBA" id="ARBA00012662"/>
    </source>
</evidence>
<dbReference type="InterPro" id="IPR000933">
    <property type="entry name" value="Glyco_hydro_29"/>
</dbReference>
<evidence type="ECO:0000313" key="11">
    <source>
        <dbReference type="Proteomes" id="UP000746690"/>
    </source>
</evidence>
<dbReference type="PIRSF" id="PIRSF001092">
    <property type="entry name" value="Alpha-L-fucosidase"/>
    <property type="match status" value="1"/>
</dbReference>
<dbReference type="SUPFAM" id="SSF51445">
    <property type="entry name" value="(Trans)glycosidases"/>
    <property type="match status" value="1"/>
</dbReference>
<keyword evidence="11" id="KW-1185">Reference proteome</keyword>
<feature type="domain" description="Glycoside hydrolase family 29 N-terminal" evidence="8">
    <location>
        <begin position="34"/>
        <end position="396"/>
    </location>
</feature>
<evidence type="ECO:0000259" key="8">
    <source>
        <dbReference type="Pfam" id="PF01120"/>
    </source>
</evidence>
<dbReference type="InterPro" id="IPR017853">
    <property type="entry name" value="GH"/>
</dbReference>
<dbReference type="InterPro" id="IPR013780">
    <property type="entry name" value="Glyco_hydro_b"/>
</dbReference>
<dbReference type="InterPro" id="IPR057739">
    <property type="entry name" value="Glyco_hydro_29_N"/>
</dbReference>
<keyword evidence="4 7" id="KW-0732">Signal</keyword>
<evidence type="ECO:0000256" key="2">
    <source>
        <dbReference type="ARBA" id="ARBA00007951"/>
    </source>
</evidence>
<evidence type="ECO:0000256" key="4">
    <source>
        <dbReference type="ARBA" id="ARBA00022729"/>
    </source>
</evidence>
<reference evidence="10 11" key="1">
    <citation type="submission" date="2020-04" db="EMBL/GenBank/DDBJ databases">
        <title>A Flavivirga sp. nov.</title>
        <authorList>
            <person name="Sun X."/>
        </authorList>
    </citation>
    <scope>NUCLEOTIDE SEQUENCE [LARGE SCALE GENOMIC DNA]</scope>
    <source>
        <strain evidence="10 11">Y03</strain>
    </source>
</reference>
<comment type="caution">
    <text evidence="10">The sequence shown here is derived from an EMBL/GenBank/DDBJ whole genome shotgun (WGS) entry which is preliminary data.</text>
</comment>
<dbReference type="SMART" id="SM00812">
    <property type="entry name" value="Alpha_L_fucos"/>
    <property type="match status" value="1"/>
</dbReference>
<evidence type="ECO:0000313" key="10">
    <source>
        <dbReference type="EMBL" id="NMH86377.1"/>
    </source>
</evidence>
<sequence>MFIIKSIRFITICFLFLLLVACSQKKDTLTSENSEKIAKTEKYEPTWESLAKHQATPEWLQDAKLGIYFHWGVYTVPAYHSEWYPFYMYRDGHPHGSNVAKWHKEKYGKDFNYHDFVPMFKAEKFDAKDWAKLFKDAGAKFSGPVAQHHDGFALWDSKVNPWNAKAKGPKKDITGLLEKEIKANGMKFITTFHHARNLQRNANNPEKWGAYDSHFAYDPNSATSSKDSIISKLYGNMPADQFHKYWYAQLKEVIDQYSPDIVWFDSWLNAIPEQYRQEFAAYYLNEAKKKNQEVAIVMKQHDMPHNMSMLDIEQGGKKDLSESPWMTDVTISRGSWSYTDNLKYKDATLVLRNMIDVWSKNGTVLLNVSPTKEGVIPTEQRDILLEIGGWLSKYGEAVYNTRPFIKYGFGTSVAKAGHFGGQSATTKYSANDVRFTMSKDKKTLYMFFLGHPEKGRKLDMKSFGLHRYPTPSPIKNITVLGTETKVQFEQTENELFLTIPDVDMNDMATIFKFELE</sequence>
<evidence type="ECO:0000259" key="9">
    <source>
        <dbReference type="Pfam" id="PF16757"/>
    </source>
</evidence>
<evidence type="ECO:0000256" key="1">
    <source>
        <dbReference type="ARBA" id="ARBA00004071"/>
    </source>
</evidence>
<dbReference type="EC" id="3.2.1.51" evidence="3"/>
<feature type="domain" description="Alpha-L-fucosidase C-terminal" evidence="9">
    <location>
        <begin position="430"/>
        <end position="509"/>
    </location>
</feature>
<gene>
    <name evidence="10" type="ORF">HHX25_02555</name>
</gene>
<dbReference type="PANTHER" id="PTHR10030">
    <property type="entry name" value="ALPHA-L-FUCOSIDASE"/>
    <property type="match status" value="1"/>
</dbReference>
<dbReference type="PANTHER" id="PTHR10030:SF37">
    <property type="entry name" value="ALPHA-L-FUCOSIDASE-RELATED"/>
    <property type="match status" value="1"/>
</dbReference>
<dbReference type="RefSeq" id="WP_169669756.1">
    <property type="nucleotide sequence ID" value="NZ_JABBHF010000001.1"/>
</dbReference>
<name>A0ABX1RVA7_9FLAO</name>
<keyword evidence="6" id="KW-0326">Glycosidase</keyword>
<dbReference type="Pfam" id="PF01120">
    <property type="entry name" value="Alpha_L_fucos"/>
    <property type="match status" value="1"/>
</dbReference>
<dbReference type="InterPro" id="IPR016286">
    <property type="entry name" value="FUC_metazoa-typ"/>
</dbReference>
<dbReference type="InterPro" id="IPR031919">
    <property type="entry name" value="Fucosidase_C"/>
</dbReference>
<feature type="signal peptide" evidence="7">
    <location>
        <begin position="1"/>
        <end position="25"/>
    </location>
</feature>
<evidence type="ECO:0000256" key="5">
    <source>
        <dbReference type="ARBA" id="ARBA00022801"/>
    </source>
</evidence>
<comment type="function">
    <text evidence="1">Alpha-L-fucosidase is responsible for hydrolyzing the alpha-1,6-linked fucose joined to the reducing-end N-acetylglucosamine of the carbohydrate moieties of glycoproteins.</text>
</comment>
<evidence type="ECO:0000256" key="7">
    <source>
        <dbReference type="SAM" id="SignalP"/>
    </source>
</evidence>
<protein>
    <recommendedName>
        <fullName evidence="3">alpha-L-fucosidase</fullName>
        <ecNumber evidence="3">3.2.1.51</ecNumber>
    </recommendedName>
</protein>
<comment type="similarity">
    <text evidence="2">Belongs to the glycosyl hydrolase 29 family.</text>
</comment>
<dbReference type="EMBL" id="JABBHF010000001">
    <property type="protein sequence ID" value="NMH86377.1"/>
    <property type="molecule type" value="Genomic_DNA"/>
</dbReference>
<keyword evidence="5" id="KW-0378">Hydrolase</keyword>